<dbReference type="PANTHER" id="PTHR42776">
    <property type="entry name" value="SERINE PEPTIDASE S9 FAMILY MEMBER"/>
    <property type="match status" value="1"/>
</dbReference>
<protein>
    <recommendedName>
        <fullName evidence="4">Dipeptidyl-peptidase V</fullName>
    </recommendedName>
</protein>
<keyword evidence="7" id="KW-1185">Reference proteome</keyword>
<evidence type="ECO:0000256" key="1">
    <source>
        <dbReference type="ARBA" id="ARBA00010040"/>
    </source>
</evidence>
<keyword evidence="3" id="KW-0645">Protease</keyword>
<evidence type="ECO:0000313" key="6">
    <source>
        <dbReference type="EMBL" id="OAA82647.1"/>
    </source>
</evidence>
<dbReference type="SUPFAM" id="SSF69304">
    <property type="entry name" value="Tricorn protease N-terminal domain"/>
    <property type="match status" value="1"/>
</dbReference>
<dbReference type="Pfam" id="PF00326">
    <property type="entry name" value="Peptidase_S9"/>
    <property type="match status" value="1"/>
</dbReference>
<dbReference type="InterPro" id="IPR029058">
    <property type="entry name" value="AB_hydrolase_fold"/>
</dbReference>
<dbReference type="SUPFAM" id="SSF53474">
    <property type="entry name" value="alpha/beta-Hydrolases"/>
    <property type="match status" value="1"/>
</dbReference>
<dbReference type="PANTHER" id="PTHR42776:SF27">
    <property type="entry name" value="DIPEPTIDYL PEPTIDASE FAMILY MEMBER 6"/>
    <property type="match status" value="1"/>
</dbReference>
<keyword evidence="2" id="KW-0378">Hydrolase</keyword>
<comment type="caution">
    <text evidence="6">The sequence shown here is derived from an EMBL/GenBank/DDBJ whole genome shotgun (WGS) entry which is preliminary data.</text>
</comment>
<gene>
    <name evidence="6" type="ORF">LEL_02192</name>
</gene>
<dbReference type="AlphaFoldDB" id="A0A168L2Y2"/>
<evidence type="ECO:0000256" key="2">
    <source>
        <dbReference type="ARBA" id="ARBA00022801"/>
    </source>
</evidence>
<dbReference type="OrthoDB" id="43744at2759"/>
<comment type="similarity">
    <text evidence="1">Belongs to the peptidase S9C family.</text>
</comment>
<dbReference type="InterPro" id="IPR001375">
    <property type="entry name" value="Peptidase_S9_cat"/>
</dbReference>
<dbReference type="GO" id="GO:0004252">
    <property type="term" value="F:serine-type endopeptidase activity"/>
    <property type="evidence" value="ECO:0007669"/>
    <property type="project" value="TreeGrafter"/>
</dbReference>
<reference evidence="6 7" key="1">
    <citation type="journal article" date="2016" name="Genome Biol. Evol.">
        <title>Divergent and convergent evolution of fungal pathogenicity.</title>
        <authorList>
            <person name="Shang Y."/>
            <person name="Xiao G."/>
            <person name="Zheng P."/>
            <person name="Cen K."/>
            <person name="Zhan S."/>
            <person name="Wang C."/>
        </authorList>
    </citation>
    <scope>NUCLEOTIDE SEQUENCE [LARGE SCALE GENOMIC DNA]</scope>
    <source>
        <strain evidence="6 7">RCEF 1005</strain>
    </source>
</reference>
<accession>A0A168L2Y2</accession>
<sequence length="528" mass="57463">MAQEGRKARGPTFDKELAESLIDLEVPKSLKFSPDGQKVVYSAGRAGNVHNGKNFVSSLWLASAGVPGSARQLTSGSFSDSAATWHPDGNRIFFRSDRAEAGTKYGVWVLRLDGGDATAITPTDVEQNIQEKKEENKSDESKTDVWGEKWEYGRLRLVDVETKETRLLVSRDRHITDLNWSQDGKNIVFRSNKNTELEEPDISGGTISTVNVESGIVKDVCTVRAQFFDLIWAPDGKVYFIEITPVESLFGGYAVFTVDPAEESPSFVRAAYGEQDDAGEVLVISGRIIAKREARLGSIVSEVGKDDLFSFSDTDIGDYDVFFDRKPALSDHGKAFKDRSFGTYKVLKCQPADGEVELDGICFAPESKTDADGKPKEPLPTLVSIHGGPSSSDSISWDTGGRYWSAYALSQGYGVLLPQYRGSSGRSEKFSAYSGLGVGKYDYSDVITITDHAVKQGFANPKRLMVGGWSQGGYLAYLCSVRNGLHGLGWKFQAGIPGAGIMDWDSLCITSRTGASFQAQMTGGGRAP</sequence>
<dbReference type="Pfam" id="PF07676">
    <property type="entry name" value="PD40"/>
    <property type="match status" value="2"/>
</dbReference>
<name>A0A168L2Y2_CORDF</name>
<evidence type="ECO:0000256" key="3">
    <source>
        <dbReference type="ARBA" id="ARBA00022825"/>
    </source>
</evidence>
<evidence type="ECO:0000313" key="7">
    <source>
        <dbReference type="Proteomes" id="UP000076881"/>
    </source>
</evidence>
<keyword evidence="3" id="KW-0720">Serine protease</keyword>
<dbReference type="Proteomes" id="UP000076881">
    <property type="component" value="Unassembled WGS sequence"/>
</dbReference>
<evidence type="ECO:0000259" key="5">
    <source>
        <dbReference type="Pfam" id="PF00326"/>
    </source>
</evidence>
<dbReference type="GO" id="GO:0006508">
    <property type="term" value="P:proteolysis"/>
    <property type="evidence" value="ECO:0007669"/>
    <property type="project" value="InterPro"/>
</dbReference>
<feature type="domain" description="Peptidase S9 prolyl oligopeptidase catalytic" evidence="5">
    <location>
        <begin position="404"/>
        <end position="510"/>
    </location>
</feature>
<dbReference type="Gene3D" id="3.40.50.1820">
    <property type="entry name" value="alpha/beta hydrolase"/>
    <property type="match status" value="1"/>
</dbReference>
<evidence type="ECO:0000256" key="4">
    <source>
        <dbReference type="ARBA" id="ARBA00032829"/>
    </source>
</evidence>
<organism evidence="6 7">
    <name type="scientific">Akanthomyces lecanii RCEF 1005</name>
    <dbReference type="NCBI Taxonomy" id="1081108"/>
    <lineage>
        <taxon>Eukaryota</taxon>
        <taxon>Fungi</taxon>
        <taxon>Dikarya</taxon>
        <taxon>Ascomycota</taxon>
        <taxon>Pezizomycotina</taxon>
        <taxon>Sordariomycetes</taxon>
        <taxon>Hypocreomycetidae</taxon>
        <taxon>Hypocreales</taxon>
        <taxon>Cordycipitaceae</taxon>
        <taxon>Akanthomyces</taxon>
        <taxon>Cordyceps confragosa</taxon>
    </lineage>
</organism>
<dbReference type="EMBL" id="AZHF01000001">
    <property type="protein sequence ID" value="OAA82647.1"/>
    <property type="molecule type" value="Genomic_DNA"/>
</dbReference>
<dbReference type="InterPro" id="IPR011659">
    <property type="entry name" value="WD40"/>
</dbReference>
<dbReference type="Gene3D" id="2.120.10.30">
    <property type="entry name" value="TolB, C-terminal domain"/>
    <property type="match status" value="2"/>
</dbReference>
<proteinExistence type="inferred from homology"/>
<dbReference type="InterPro" id="IPR011042">
    <property type="entry name" value="6-blade_b-propeller_TolB-like"/>
</dbReference>